<proteinExistence type="predicted"/>
<evidence type="ECO:0000256" key="1">
    <source>
        <dbReference type="ARBA" id="ARBA00004251"/>
    </source>
</evidence>
<dbReference type="Gene3D" id="2.60.40.4100">
    <property type="entry name" value="Zona pellucida, ZP-C domain"/>
    <property type="match status" value="1"/>
</dbReference>
<evidence type="ECO:0000256" key="5">
    <source>
        <dbReference type="ARBA" id="ARBA00022729"/>
    </source>
</evidence>
<dbReference type="Proteomes" id="UP000746747">
    <property type="component" value="Unassembled WGS sequence"/>
</dbReference>
<accession>A0A8J2MDB9</accession>
<keyword evidence="6 8" id="KW-1133">Transmembrane helix</keyword>
<evidence type="ECO:0000256" key="7">
    <source>
        <dbReference type="ARBA" id="ARBA00023136"/>
    </source>
</evidence>
<evidence type="ECO:0000256" key="6">
    <source>
        <dbReference type="ARBA" id="ARBA00022989"/>
    </source>
</evidence>
<evidence type="ECO:0000256" key="4">
    <source>
        <dbReference type="ARBA" id="ARBA00022692"/>
    </source>
</evidence>
<dbReference type="InterPro" id="IPR056953">
    <property type="entry name" value="CUT_N"/>
</dbReference>
<dbReference type="Pfam" id="PF25301">
    <property type="entry name" value="CUT_C"/>
    <property type="match status" value="1"/>
</dbReference>
<name>A0A8J2MDB9_9BILA</name>
<dbReference type="GO" id="GO:0005886">
    <property type="term" value="C:plasma membrane"/>
    <property type="evidence" value="ECO:0007669"/>
    <property type="project" value="UniProtKB-SubCell"/>
</dbReference>
<keyword evidence="7 8" id="KW-0472">Membrane</keyword>
<dbReference type="PANTHER" id="PTHR22907:SF34">
    <property type="entry name" value="ZP DOMAIN-CONTAINING PROTEIN"/>
    <property type="match status" value="1"/>
</dbReference>
<gene>
    <name evidence="10" type="ORF">CJOHNSTONI_LOCUS9123</name>
</gene>
<keyword evidence="3" id="KW-1003">Cell membrane</keyword>
<evidence type="ECO:0000313" key="11">
    <source>
        <dbReference type="Proteomes" id="UP000746747"/>
    </source>
</evidence>
<dbReference type="SMART" id="SM00241">
    <property type="entry name" value="ZP"/>
    <property type="match status" value="1"/>
</dbReference>
<dbReference type="AlphaFoldDB" id="A0A8J2MDB9"/>
<dbReference type="InterPro" id="IPR051962">
    <property type="entry name" value="Cuticlin"/>
</dbReference>
<dbReference type="Pfam" id="PF25057">
    <property type="entry name" value="CUT_N"/>
    <property type="match status" value="1"/>
</dbReference>
<keyword evidence="2" id="KW-0193">Cuticle</keyword>
<dbReference type="EMBL" id="CAKAEH010001803">
    <property type="protein sequence ID" value="CAG9539530.1"/>
    <property type="molecule type" value="Genomic_DNA"/>
</dbReference>
<evidence type="ECO:0000256" key="3">
    <source>
        <dbReference type="ARBA" id="ARBA00022475"/>
    </source>
</evidence>
<dbReference type="OrthoDB" id="6139674at2759"/>
<evidence type="ECO:0000313" key="10">
    <source>
        <dbReference type="EMBL" id="CAG9539530.1"/>
    </source>
</evidence>
<sequence>MDLKIGSFCQRLEGVDSNNQPTSIFTAPFTSLSIFYESLLKIYFQFKYWQCSVGLGLVFSNTTFTSYLTRITKSVYRVSGNTIDNGVKGEPILVCAADSVSITFVTEKEFEGHVYVKGHYDNSLCRTDATLKKSVNFTVPFSLCDVRRQRSSNPRGLYVCMTIIITFHPMFITKIDKSYRVKCFYMETDRTVTTRLDVSLNSEQQRKIVVVIGGDKHQVKTLTNRSGAMDDYESDTFSNGVITHQIALPTCRYQVLMDGPHGSPVKYTTVGEQVYHQWSCADEDGTVPETNLYCTTVHSCVAKEENGKEVQLLDENGCAVDKYLLNNLVYTSDLTGGQLSQVFKFADQSSLYFHCQIRLSLRRGSCKRTSDSCSVGPTRSKRELSISSQYSDTDETVADVFSQLMTVFDIDDPIDTDSLQRFEAKELKHTTICLTPVSFSFLLTIFTAEFLISTLSVIILYRKTCYKQEYCIE</sequence>
<dbReference type="InterPro" id="IPR057475">
    <property type="entry name" value="CUT_C"/>
</dbReference>
<dbReference type="PROSITE" id="PS51034">
    <property type="entry name" value="ZP_2"/>
    <property type="match status" value="1"/>
</dbReference>
<comment type="caution">
    <text evidence="10">The sequence shown here is derived from an EMBL/GenBank/DDBJ whole genome shotgun (WGS) entry which is preliminary data.</text>
</comment>
<evidence type="ECO:0000256" key="2">
    <source>
        <dbReference type="ARBA" id="ARBA00022460"/>
    </source>
</evidence>
<dbReference type="GO" id="GO:0042302">
    <property type="term" value="F:structural constituent of cuticle"/>
    <property type="evidence" value="ECO:0007669"/>
    <property type="project" value="UniProtKB-KW"/>
</dbReference>
<dbReference type="InterPro" id="IPR001507">
    <property type="entry name" value="ZP_dom"/>
</dbReference>
<feature type="domain" description="ZP" evidence="9">
    <location>
        <begin position="94"/>
        <end position="380"/>
    </location>
</feature>
<organism evidence="10 11">
    <name type="scientific">Cercopithifilaria johnstoni</name>
    <dbReference type="NCBI Taxonomy" id="2874296"/>
    <lineage>
        <taxon>Eukaryota</taxon>
        <taxon>Metazoa</taxon>
        <taxon>Ecdysozoa</taxon>
        <taxon>Nematoda</taxon>
        <taxon>Chromadorea</taxon>
        <taxon>Rhabditida</taxon>
        <taxon>Spirurina</taxon>
        <taxon>Spiruromorpha</taxon>
        <taxon>Filarioidea</taxon>
        <taxon>Onchocercidae</taxon>
        <taxon>Cercopithifilaria</taxon>
    </lineage>
</organism>
<evidence type="ECO:0000259" key="9">
    <source>
        <dbReference type="PROSITE" id="PS51034"/>
    </source>
</evidence>
<keyword evidence="11" id="KW-1185">Reference proteome</keyword>
<reference evidence="10" key="1">
    <citation type="submission" date="2021-09" db="EMBL/GenBank/DDBJ databases">
        <authorList>
            <consortium name="Pathogen Informatics"/>
        </authorList>
    </citation>
    <scope>NUCLEOTIDE SEQUENCE</scope>
</reference>
<comment type="subcellular location">
    <subcellularLocation>
        <location evidence="1">Cell membrane</location>
        <topology evidence="1">Single-pass type I membrane protein</topology>
    </subcellularLocation>
</comment>
<keyword evidence="5" id="KW-0732">Signal</keyword>
<evidence type="ECO:0000256" key="8">
    <source>
        <dbReference type="SAM" id="Phobius"/>
    </source>
</evidence>
<dbReference type="InterPro" id="IPR042235">
    <property type="entry name" value="ZP-C_dom"/>
</dbReference>
<protein>
    <recommendedName>
        <fullName evidence="9">ZP domain-containing protein</fullName>
    </recommendedName>
</protein>
<keyword evidence="4 8" id="KW-0812">Transmembrane</keyword>
<dbReference type="PANTHER" id="PTHR22907">
    <property type="entry name" value="GH04558P"/>
    <property type="match status" value="1"/>
</dbReference>
<feature type="transmembrane region" description="Helical" evidence="8">
    <location>
        <begin position="439"/>
        <end position="461"/>
    </location>
</feature>